<dbReference type="RefSeq" id="WP_203527411.1">
    <property type="nucleotide sequence ID" value="NZ_CP083374.1"/>
</dbReference>
<organism evidence="2 3">
    <name type="scientific">Ensifer canadensis</name>
    <dbReference type="NCBI Taxonomy" id="555315"/>
    <lineage>
        <taxon>Bacteria</taxon>
        <taxon>Pseudomonadati</taxon>
        <taxon>Pseudomonadota</taxon>
        <taxon>Alphaproteobacteria</taxon>
        <taxon>Hyphomicrobiales</taxon>
        <taxon>Rhizobiaceae</taxon>
        <taxon>Sinorhizobium/Ensifer group</taxon>
        <taxon>Ensifer</taxon>
    </lineage>
</organism>
<evidence type="ECO:0000313" key="3">
    <source>
        <dbReference type="Proteomes" id="UP000744980"/>
    </source>
</evidence>
<reference evidence="2 3" key="1">
    <citation type="submission" date="2020-01" db="EMBL/GenBank/DDBJ databases">
        <title>Draft genome assembly of Ensifer adhaerens T173.</title>
        <authorList>
            <person name="Craig J.E."/>
            <person name="Stinchcombe J.R."/>
        </authorList>
    </citation>
    <scope>NUCLEOTIDE SEQUENCE [LARGE SCALE GENOMIC DNA]</scope>
    <source>
        <strain evidence="2 3">T173</strain>
    </source>
</reference>
<evidence type="ECO:0000313" key="2">
    <source>
        <dbReference type="EMBL" id="MBM3090307.1"/>
    </source>
</evidence>
<gene>
    <name evidence="2" type="ORF">GFB56_05710</name>
</gene>
<protein>
    <submittedName>
        <fullName evidence="2">Uncharacterized protein</fullName>
    </submittedName>
</protein>
<dbReference type="Proteomes" id="UP000744980">
    <property type="component" value="Unassembled WGS sequence"/>
</dbReference>
<comment type="caution">
    <text evidence="2">The sequence shown here is derived from an EMBL/GenBank/DDBJ whole genome shotgun (WGS) entry which is preliminary data.</text>
</comment>
<sequence>MMASIAMPGGKNNFQQEQTEPRSFCALSKPTRKREYYVSGLNRISRTAAPRNDRPVSRQRRSTRLLVNGDAHPEIIRHKQTVKT</sequence>
<evidence type="ECO:0000256" key="1">
    <source>
        <dbReference type="SAM" id="MobiDB-lite"/>
    </source>
</evidence>
<feature type="region of interest" description="Disordered" evidence="1">
    <location>
        <begin position="1"/>
        <end position="28"/>
    </location>
</feature>
<dbReference type="AlphaFoldDB" id="A0AAW4FI05"/>
<feature type="region of interest" description="Disordered" evidence="1">
    <location>
        <begin position="46"/>
        <end position="65"/>
    </location>
</feature>
<keyword evidence="3" id="KW-1185">Reference proteome</keyword>
<accession>A0AAW4FI05</accession>
<proteinExistence type="predicted"/>
<name>A0AAW4FI05_9HYPH</name>
<dbReference type="EMBL" id="WXFA01000003">
    <property type="protein sequence ID" value="MBM3090307.1"/>
    <property type="molecule type" value="Genomic_DNA"/>
</dbReference>